<dbReference type="Proteomes" id="UP000068164">
    <property type="component" value="Unassembled WGS sequence"/>
</dbReference>
<dbReference type="GO" id="GO:0005886">
    <property type="term" value="C:plasma membrane"/>
    <property type="evidence" value="ECO:0007669"/>
    <property type="project" value="UniProtKB-SubCell"/>
</dbReference>
<dbReference type="GO" id="GO:0055085">
    <property type="term" value="P:transmembrane transport"/>
    <property type="evidence" value="ECO:0007669"/>
    <property type="project" value="InterPro"/>
</dbReference>
<dbReference type="PROSITE" id="PS50928">
    <property type="entry name" value="ABC_TM1"/>
    <property type="match status" value="1"/>
</dbReference>
<dbReference type="InterPro" id="IPR000515">
    <property type="entry name" value="MetI-like"/>
</dbReference>
<keyword evidence="4 7" id="KW-0812">Transmembrane</keyword>
<dbReference type="Pfam" id="PF00528">
    <property type="entry name" value="BPD_transp_1"/>
    <property type="match status" value="1"/>
</dbReference>
<name>A0A109JXT5_9HYPH</name>
<evidence type="ECO:0000256" key="5">
    <source>
        <dbReference type="ARBA" id="ARBA00022989"/>
    </source>
</evidence>
<feature type="transmembrane region" description="Helical" evidence="7">
    <location>
        <begin position="100"/>
        <end position="121"/>
    </location>
</feature>
<evidence type="ECO:0000256" key="6">
    <source>
        <dbReference type="ARBA" id="ARBA00023136"/>
    </source>
</evidence>
<dbReference type="PANTHER" id="PTHR30193:SF37">
    <property type="entry name" value="INNER MEMBRANE ABC TRANSPORTER PERMEASE PROTEIN YCJO"/>
    <property type="match status" value="1"/>
</dbReference>
<feature type="transmembrane region" description="Helical" evidence="7">
    <location>
        <begin position="31"/>
        <end position="52"/>
    </location>
</feature>
<sequence length="317" mass="34611">MTTAMLEDSRSALGSHPVPKGLRSSLASLSWPYLLMLPTMALLVTFTLYPLVQGLFMAFFKRGVVVVPQVPSTVPQYVGLENFVGLLSNADFQNSLLKTVLFVVVAVPLNIIVSLALALLLSPQTKLFAVVRTIVFFPSMISLLIIGVAWRWLFGLNNGLVNYLLSLVGIAPVPWLEQDTMAQVAVVIAWVWAQAGFNMMIFIAGLTAISIDYYEAASIDGTSKWRQFTHITLPLLKPTLAVVLVLSSIEAFKVYELVVSLTGGGPGKATVYLIQTIYDTAFQKPMQAGVAAAQSMVLFIILLLLTIFQLRVSRGEK</sequence>
<evidence type="ECO:0000313" key="9">
    <source>
        <dbReference type="EMBL" id="KWV57087.1"/>
    </source>
</evidence>
<feature type="transmembrane region" description="Helical" evidence="7">
    <location>
        <begin position="160"/>
        <end position="176"/>
    </location>
</feature>
<dbReference type="EMBL" id="LNCD01000032">
    <property type="protein sequence ID" value="KWV57087.1"/>
    <property type="molecule type" value="Genomic_DNA"/>
</dbReference>
<dbReference type="InterPro" id="IPR051393">
    <property type="entry name" value="ABC_transporter_permease"/>
</dbReference>
<dbReference type="SUPFAM" id="SSF161098">
    <property type="entry name" value="MetI-like"/>
    <property type="match status" value="1"/>
</dbReference>
<dbReference type="AlphaFoldDB" id="A0A109JXT5"/>
<organism evidence="9 10">
    <name type="scientific">Rhizobium altiplani</name>
    <dbReference type="NCBI Taxonomy" id="1864509"/>
    <lineage>
        <taxon>Bacteria</taxon>
        <taxon>Pseudomonadati</taxon>
        <taxon>Pseudomonadota</taxon>
        <taxon>Alphaproteobacteria</taxon>
        <taxon>Hyphomicrobiales</taxon>
        <taxon>Rhizobiaceae</taxon>
        <taxon>Rhizobium/Agrobacterium group</taxon>
        <taxon>Rhizobium</taxon>
    </lineage>
</organism>
<evidence type="ECO:0000256" key="4">
    <source>
        <dbReference type="ARBA" id="ARBA00022692"/>
    </source>
</evidence>
<comment type="similarity">
    <text evidence="7">Belongs to the binding-protein-dependent transport system permease family.</text>
</comment>
<evidence type="ECO:0000313" key="10">
    <source>
        <dbReference type="Proteomes" id="UP000068164"/>
    </source>
</evidence>
<keyword evidence="5 7" id="KW-1133">Transmembrane helix</keyword>
<dbReference type="InterPro" id="IPR035906">
    <property type="entry name" value="MetI-like_sf"/>
</dbReference>
<evidence type="ECO:0000256" key="1">
    <source>
        <dbReference type="ARBA" id="ARBA00004651"/>
    </source>
</evidence>
<feature type="transmembrane region" description="Helical" evidence="7">
    <location>
        <begin position="188"/>
        <end position="214"/>
    </location>
</feature>
<proteinExistence type="inferred from homology"/>
<comment type="caution">
    <text evidence="9">The sequence shown here is derived from an EMBL/GenBank/DDBJ whole genome shotgun (WGS) entry which is preliminary data.</text>
</comment>
<evidence type="ECO:0000259" key="8">
    <source>
        <dbReference type="PROSITE" id="PS50928"/>
    </source>
</evidence>
<feature type="domain" description="ABC transmembrane type-1" evidence="8">
    <location>
        <begin position="96"/>
        <end position="309"/>
    </location>
</feature>
<evidence type="ECO:0000256" key="3">
    <source>
        <dbReference type="ARBA" id="ARBA00022475"/>
    </source>
</evidence>
<reference evidence="9 10" key="1">
    <citation type="submission" date="2015-11" db="EMBL/GenBank/DDBJ databases">
        <title>Draft Genome Sequence of the Strain BR 10423 (Rhizobium sp.) isolated from nodules of Mimosa pudica.</title>
        <authorList>
            <person name="Barauna A.C."/>
            <person name="Zilli J.E."/>
            <person name="Simoes-Araujo J.L."/>
            <person name="Reis V.M."/>
            <person name="James E.K."/>
            <person name="Reis F.B.Jr."/>
            <person name="Rouws L.F."/>
            <person name="Passos S.R."/>
            <person name="Gois S.R."/>
        </authorList>
    </citation>
    <scope>NUCLEOTIDE SEQUENCE [LARGE SCALE GENOMIC DNA]</scope>
    <source>
        <strain evidence="9 10">BR10423</strain>
    </source>
</reference>
<keyword evidence="3" id="KW-1003">Cell membrane</keyword>
<dbReference type="CDD" id="cd06261">
    <property type="entry name" value="TM_PBP2"/>
    <property type="match status" value="1"/>
</dbReference>
<dbReference type="PANTHER" id="PTHR30193">
    <property type="entry name" value="ABC TRANSPORTER PERMEASE PROTEIN"/>
    <property type="match status" value="1"/>
</dbReference>
<dbReference type="OrthoDB" id="7939379at2"/>
<gene>
    <name evidence="9" type="ORF">AS026_31845</name>
</gene>
<feature type="transmembrane region" description="Helical" evidence="7">
    <location>
        <begin position="127"/>
        <end position="153"/>
    </location>
</feature>
<comment type="subcellular location">
    <subcellularLocation>
        <location evidence="1 7">Cell membrane</location>
        <topology evidence="1 7">Multi-pass membrane protein</topology>
    </subcellularLocation>
</comment>
<feature type="transmembrane region" description="Helical" evidence="7">
    <location>
        <begin position="288"/>
        <end position="308"/>
    </location>
</feature>
<evidence type="ECO:0000256" key="2">
    <source>
        <dbReference type="ARBA" id="ARBA00022448"/>
    </source>
</evidence>
<protein>
    <submittedName>
        <fullName evidence="9">Sugar ABC transporter permease</fullName>
    </submittedName>
</protein>
<keyword evidence="6 7" id="KW-0472">Membrane</keyword>
<keyword evidence="10" id="KW-1185">Reference proteome</keyword>
<feature type="transmembrane region" description="Helical" evidence="7">
    <location>
        <begin position="235"/>
        <end position="255"/>
    </location>
</feature>
<dbReference type="Gene3D" id="1.10.3720.10">
    <property type="entry name" value="MetI-like"/>
    <property type="match status" value="1"/>
</dbReference>
<keyword evidence="2 7" id="KW-0813">Transport</keyword>
<evidence type="ECO:0000256" key="7">
    <source>
        <dbReference type="RuleBase" id="RU363032"/>
    </source>
</evidence>
<accession>A0A109JXT5</accession>